<proteinExistence type="predicted"/>
<evidence type="ECO:0000313" key="1">
    <source>
        <dbReference type="EMBL" id="QQO91812.1"/>
    </source>
</evidence>
<reference evidence="1 2" key="1">
    <citation type="submission" date="2020-12" db="EMBL/GenBank/DDBJ databases">
        <title>Dynamics of Baltic Sea phages driven by environmental changes.</title>
        <authorList>
            <person name="Hoetzinger M."/>
            <person name="Nilsson E."/>
            <person name="Holmfeldt K."/>
        </authorList>
    </citation>
    <scope>NUCLEOTIDE SEQUENCE [LARGE SCALE GENOMIC DNA]</scope>
</reference>
<name>A0A7T8ES43_9CAUD</name>
<keyword evidence="2" id="KW-1185">Reference proteome</keyword>
<evidence type="ECO:0000313" key="2">
    <source>
        <dbReference type="Proteomes" id="UP000595566"/>
    </source>
</evidence>
<dbReference type="Proteomes" id="UP000595566">
    <property type="component" value="Segment"/>
</dbReference>
<protein>
    <submittedName>
        <fullName evidence="1">Uncharacterized protein</fullName>
    </submittedName>
</protein>
<dbReference type="EMBL" id="MW353175">
    <property type="protein sequence ID" value="QQO91812.1"/>
    <property type="molecule type" value="Genomic_DNA"/>
</dbReference>
<sequence length="90" mass="10473">MKTLLEKAKTLLIVQANDLYDIRKDDLDLDALSFRNHYSNLGELVFQIECYESLGEIVKDLENDNLQELGYWGADEDMIESFLTEILKNK</sequence>
<organism evidence="1 2">
    <name type="scientific">Flavobacterium phage vB_FspM_immuto_2-6A</name>
    <dbReference type="NCBI Taxonomy" id="2801477"/>
    <lineage>
        <taxon>Viruses</taxon>
        <taxon>Duplodnaviria</taxon>
        <taxon>Heunggongvirae</taxon>
        <taxon>Uroviricota</taxon>
        <taxon>Caudoviricetes</taxon>
        <taxon>Immutovirus</taxon>
        <taxon>Immutovirus immuto</taxon>
    </lineage>
</organism>
<accession>A0A7T8ES43</accession>
<gene>
    <name evidence="1" type="ORF">immuto26A_133</name>
</gene>